<dbReference type="SUPFAM" id="SSF52141">
    <property type="entry name" value="Uracil-DNA glycosylase-like"/>
    <property type="match status" value="1"/>
</dbReference>
<dbReference type="PANTHER" id="PTHR12159:SF9">
    <property type="entry name" value="G_T MISMATCH-SPECIFIC THYMINE DNA GLYCOSYLASE"/>
    <property type="match status" value="1"/>
</dbReference>
<dbReference type="PANTHER" id="PTHR12159">
    <property type="entry name" value="G/T AND G/U MISMATCH-SPECIFIC DNA GLYCOSYLASE"/>
    <property type="match status" value="1"/>
</dbReference>
<dbReference type="InterPro" id="IPR056144">
    <property type="entry name" value="DUF7727"/>
</dbReference>
<protein>
    <submittedName>
        <fullName evidence="7">DNA glycosylase</fullName>
    </submittedName>
</protein>
<feature type="region of interest" description="Disordered" evidence="4">
    <location>
        <begin position="524"/>
        <end position="556"/>
    </location>
</feature>
<evidence type="ECO:0000313" key="8">
    <source>
        <dbReference type="Proteomes" id="UP000248349"/>
    </source>
</evidence>
<keyword evidence="2" id="KW-0378">Hydrolase</keyword>
<feature type="domain" description="Uracil-DNA glycosylase-like" evidence="6">
    <location>
        <begin position="339"/>
        <end position="517"/>
    </location>
</feature>
<feature type="compositionally biased region" description="Low complexity" evidence="4">
    <location>
        <begin position="254"/>
        <end position="320"/>
    </location>
</feature>
<proteinExistence type="predicted"/>
<organism evidence="7 8">
    <name type="scientific">Aspergillus saccharolyticus JOP 1030-1</name>
    <dbReference type="NCBI Taxonomy" id="1450539"/>
    <lineage>
        <taxon>Eukaryota</taxon>
        <taxon>Fungi</taxon>
        <taxon>Dikarya</taxon>
        <taxon>Ascomycota</taxon>
        <taxon>Pezizomycotina</taxon>
        <taxon>Eurotiomycetes</taxon>
        <taxon>Eurotiomycetidae</taxon>
        <taxon>Eurotiales</taxon>
        <taxon>Aspergillaceae</taxon>
        <taxon>Aspergillus</taxon>
        <taxon>Aspergillus subgen. Circumdati</taxon>
    </lineage>
</organism>
<name>A0A318ZSJ5_9EURO</name>
<keyword evidence="1" id="KW-0227">DNA damage</keyword>
<dbReference type="SMART" id="SM00986">
    <property type="entry name" value="UDG"/>
    <property type="match status" value="1"/>
</dbReference>
<dbReference type="GO" id="GO:0008263">
    <property type="term" value="F:pyrimidine-specific mismatch base pair DNA N-glycosylase activity"/>
    <property type="evidence" value="ECO:0007669"/>
    <property type="project" value="TreeGrafter"/>
</dbReference>
<dbReference type="STRING" id="1450539.A0A318ZSJ5"/>
<feature type="transmembrane region" description="Helical" evidence="5">
    <location>
        <begin position="51"/>
        <end position="71"/>
    </location>
</feature>
<dbReference type="Proteomes" id="UP000248349">
    <property type="component" value="Unassembled WGS sequence"/>
</dbReference>
<feature type="region of interest" description="Disordered" evidence="4">
    <location>
        <begin position="193"/>
        <end position="341"/>
    </location>
</feature>
<keyword evidence="5" id="KW-1133">Transmembrane helix</keyword>
<dbReference type="EMBL" id="KZ821226">
    <property type="protein sequence ID" value="PYH46920.1"/>
    <property type="molecule type" value="Genomic_DNA"/>
</dbReference>
<evidence type="ECO:0000256" key="3">
    <source>
        <dbReference type="ARBA" id="ARBA00023204"/>
    </source>
</evidence>
<evidence type="ECO:0000313" key="7">
    <source>
        <dbReference type="EMBL" id="PYH46920.1"/>
    </source>
</evidence>
<feature type="compositionally biased region" description="Low complexity" evidence="4">
    <location>
        <begin position="533"/>
        <end position="542"/>
    </location>
</feature>
<evidence type="ECO:0000256" key="1">
    <source>
        <dbReference type="ARBA" id="ARBA00022763"/>
    </source>
</evidence>
<dbReference type="SMART" id="SM00987">
    <property type="entry name" value="UreE_C"/>
    <property type="match status" value="1"/>
</dbReference>
<keyword evidence="3" id="KW-0234">DNA repair</keyword>
<feature type="transmembrane region" description="Helical" evidence="5">
    <location>
        <begin position="12"/>
        <end position="31"/>
    </location>
</feature>
<dbReference type="InterPro" id="IPR005122">
    <property type="entry name" value="Uracil-DNA_glycosylase-like"/>
</dbReference>
<dbReference type="CDD" id="cd10028">
    <property type="entry name" value="UDG-F2_TDG_MUG"/>
    <property type="match status" value="1"/>
</dbReference>
<dbReference type="RefSeq" id="XP_025432902.1">
    <property type="nucleotide sequence ID" value="XM_025576327.1"/>
</dbReference>
<keyword evidence="8" id="KW-1185">Reference proteome</keyword>
<dbReference type="Gene3D" id="3.40.470.10">
    <property type="entry name" value="Uracil-DNA glycosylase-like domain"/>
    <property type="match status" value="1"/>
</dbReference>
<reference evidence="7 8" key="1">
    <citation type="submission" date="2016-12" db="EMBL/GenBank/DDBJ databases">
        <title>The genomes of Aspergillus section Nigri reveals drivers in fungal speciation.</title>
        <authorList>
            <consortium name="DOE Joint Genome Institute"/>
            <person name="Vesth T.C."/>
            <person name="Nybo J."/>
            <person name="Theobald S."/>
            <person name="Brandl J."/>
            <person name="Frisvad J.C."/>
            <person name="Nielsen K.F."/>
            <person name="Lyhne E.K."/>
            <person name="Kogle M.E."/>
            <person name="Kuo A."/>
            <person name="Riley R."/>
            <person name="Clum A."/>
            <person name="Nolan M."/>
            <person name="Lipzen A."/>
            <person name="Salamov A."/>
            <person name="Henrissat B."/>
            <person name="Wiebenga A."/>
            <person name="De Vries R.P."/>
            <person name="Grigoriev I.V."/>
            <person name="Mortensen U.H."/>
            <person name="Andersen M.R."/>
            <person name="Baker S.E."/>
        </authorList>
    </citation>
    <scope>NUCLEOTIDE SEQUENCE [LARGE SCALE GENOMIC DNA]</scope>
    <source>
        <strain evidence="7 8">JOP 1030-1</strain>
    </source>
</reference>
<evidence type="ECO:0000256" key="4">
    <source>
        <dbReference type="SAM" id="MobiDB-lite"/>
    </source>
</evidence>
<dbReference type="Pfam" id="PF24853">
    <property type="entry name" value="DUF7727"/>
    <property type="match status" value="1"/>
</dbReference>
<dbReference type="InterPro" id="IPR015637">
    <property type="entry name" value="MUG/TDG"/>
</dbReference>
<evidence type="ECO:0000256" key="2">
    <source>
        <dbReference type="ARBA" id="ARBA00022801"/>
    </source>
</evidence>
<evidence type="ECO:0000256" key="5">
    <source>
        <dbReference type="SAM" id="Phobius"/>
    </source>
</evidence>
<keyword evidence="5" id="KW-0812">Transmembrane</keyword>
<dbReference type="GO" id="GO:0006285">
    <property type="term" value="P:base-excision repair, AP site formation"/>
    <property type="evidence" value="ECO:0007669"/>
    <property type="project" value="InterPro"/>
</dbReference>
<dbReference type="Pfam" id="PF03167">
    <property type="entry name" value="UDG"/>
    <property type="match status" value="1"/>
</dbReference>
<dbReference type="InterPro" id="IPR036895">
    <property type="entry name" value="Uracil-DNA_glycosylase-like_sf"/>
</dbReference>
<dbReference type="OrthoDB" id="565731at2759"/>
<keyword evidence="5" id="KW-0472">Membrane</keyword>
<dbReference type="FunFam" id="3.40.470.10:FF:000010">
    <property type="entry name" value="G/U mismatch-specific DNA glycosylase"/>
    <property type="match status" value="1"/>
</dbReference>
<feature type="transmembrane region" description="Helical" evidence="5">
    <location>
        <begin position="83"/>
        <end position="101"/>
    </location>
</feature>
<accession>A0A318ZSJ5</accession>
<sequence length="556" mass="61546">MGRLIKNHWARLIVLTAASFQIGSAIEGFIWPKVFWDFMTQNLNGAVTPIPILQILNLLMGLIGIAWEWPLKYVAGSTPHRSIEFRLILYPLSALLAMLLYQGTDPAIYYLIGIGVYFWAYSEGESTGEQHSIPSRSTSVAANAMSPLLLTKPLKEEPGLIRESEEVPVNKKTSFNGKLNQYFHTAKNIATGPTITTTTKHRDNNASVSEQDIAPISFKRKPSSSQQPLSSKEIDELNTCSSSSSSSSKRRRTTTTMHRTLPSATRAAATRTTTRITRSLTRSRTTSSSPFSTASFSPSQSTTPHPEPQLQTTTTTTTKPPRTRTRKSPTPQNTPSLLRDTIPPNLDLLLVGVNPGLLTGITGHAYAHPSNLFWKLLHWSGITAIRHPPSDTYALPELYNIGNTNIVERPTRDASMLSRAEMDAGVPVLEAKVAAQRPAVVCLVGKSIWEAVWRVKTGRNIRKEEFRYGWQDEEMNMGVSTKDGGWPGARVFVATTTSGLAAGMSVAEKQAVWNELGDWVKRRRREREMGEKQQQQSLPQEQIESAAQEDIPGQDP</sequence>
<dbReference type="AlphaFoldDB" id="A0A318ZSJ5"/>
<gene>
    <name evidence="7" type="ORF">BP01DRAFT_364483</name>
</gene>
<evidence type="ECO:0000259" key="6">
    <source>
        <dbReference type="SMART" id="SM00986"/>
    </source>
</evidence>
<dbReference type="GeneID" id="37077556"/>
<dbReference type="GO" id="GO:0004844">
    <property type="term" value="F:uracil DNA N-glycosylase activity"/>
    <property type="evidence" value="ECO:0007669"/>
    <property type="project" value="TreeGrafter"/>
</dbReference>